<dbReference type="AlphaFoldDB" id="A0A4R0MW37"/>
<evidence type="ECO:0000313" key="3">
    <source>
        <dbReference type="Proteomes" id="UP000292884"/>
    </source>
</evidence>
<dbReference type="OrthoDB" id="5513217at2"/>
<name>A0A4R0MW37_9SPHI</name>
<dbReference type="Proteomes" id="UP000292884">
    <property type="component" value="Unassembled WGS sequence"/>
</dbReference>
<organism evidence="2 3">
    <name type="scientific">Pedobacter frigiditerrae</name>
    <dbReference type="NCBI Taxonomy" id="2530452"/>
    <lineage>
        <taxon>Bacteria</taxon>
        <taxon>Pseudomonadati</taxon>
        <taxon>Bacteroidota</taxon>
        <taxon>Sphingobacteriia</taxon>
        <taxon>Sphingobacteriales</taxon>
        <taxon>Sphingobacteriaceae</taxon>
        <taxon>Pedobacter</taxon>
    </lineage>
</organism>
<reference evidence="2 3" key="1">
    <citation type="submission" date="2019-02" db="EMBL/GenBank/DDBJ databases">
        <title>Pedobacter sp. RP-1-13 sp. nov., isolated from Arctic soil.</title>
        <authorList>
            <person name="Dahal R.H."/>
        </authorList>
    </citation>
    <scope>NUCLEOTIDE SEQUENCE [LARGE SCALE GENOMIC DNA]</scope>
    <source>
        <strain evidence="2 3">RP-1-13</strain>
    </source>
</reference>
<protein>
    <submittedName>
        <fullName evidence="2">DUF3347 domain-containing protein</fullName>
    </submittedName>
</protein>
<sequence length="177" mass="19441">MKNYFGLGALLILMACNNAEKKTSEGKDTTTHETEVVATVTPDFKDIKLQNIYTSYISLKDALVSSKQDEAKIAAKALGAELKNYTGCENTAITANKIESAKDIMDQRKEFTSLSSDVIAMFKHAELKKGAIFVQHCPMANKGEGGDWLASEKKIQNPYYGSEMMECGAVIEEIKAK</sequence>
<dbReference type="EMBL" id="SJSK01000003">
    <property type="protein sequence ID" value="TCC90432.1"/>
    <property type="molecule type" value="Genomic_DNA"/>
</dbReference>
<dbReference type="InterPro" id="IPR021782">
    <property type="entry name" value="DUF3347"/>
</dbReference>
<keyword evidence="3" id="KW-1185">Reference proteome</keyword>
<accession>A0A4R0MW37</accession>
<evidence type="ECO:0000313" key="2">
    <source>
        <dbReference type="EMBL" id="TCC90432.1"/>
    </source>
</evidence>
<gene>
    <name evidence="2" type="ORF">EZ428_14250</name>
</gene>
<dbReference type="Pfam" id="PF11827">
    <property type="entry name" value="DUF3347"/>
    <property type="match status" value="1"/>
</dbReference>
<feature type="domain" description="DUF3347" evidence="1">
    <location>
        <begin position="52"/>
        <end position="129"/>
    </location>
</feature>
<comment type="caution">
    <text evidence="2">The sequence shown here is derived from an EMBL/GenBank/DDBJ whole genome shotgun (WGS) entry which is preliminary data.</text>
</comment>
<dbReference type="RefSeq" id="WP_131553832.1">
    <property type="nucleotide sequence ID" value="NZ_SJSK01000003.1"/>
</dbReference>
<dbReference type="PROSITE" id="PS51257">
    <property type="entry name" value="PROKAR_LIPOPROTEIN"/>
    <property type="match status" value="1"/>
</dbReference>
<evidence type="ECO:0000259" key="1">
    <source>
        <dbReference type="Pfam" id="PF11827"/>
    </source>
</evidence>
<proteinExistence type="predicted"/>